<evidence type="ECO:0000313" key="2">
    <source>
        <dbReference type="EMBL" id="MDY3560954.1"/>
    </source>
</evidence>
<dbReference type="PROSITE" id="PS51257">
    <property type="entry name" value="PROKAR_LIPOPROTEIN"/>
    <property type="match status" value="1"/>
</dbReference>
<feature type="signal peptide" evidence="1">
    <location>
        <begin position="1"/>
        <end position="21"/>
    </location>
</feature>
<reference evidence="3" key="1">
    <citation type="journal article" date="2023" name="Mar. Drugs">
        <title>Gemmata algarum, a Novel Planctomycete Isolated from an Algal Mat, Displays Antimicrobial Activity.</title>
        <authorList>
            <person name="Kumar G."/>
            <person name="Kallscheuer N."/>
            <person name="Kashif M."/>
            <person name="Ahamad S."/>
            <person name="Jagadeeshwari U."/>
            <person name="Pannikurungottu S."/>
            <person name="Haufschild T."/>
            <person name="Kabuu M."/>
            <person name="Sasikala C."/>
            <person name="Jogler C."/>
            <person name="Ramana C."/>
        </authorList>
    </citation>
    <scope>NUCLEOTIDE SEQUENCE [LARGE SCALE GENOMIC DNA]</scope>
    <source>
        <strain evidence="3">JC673</strain>
    </source>
</reference>
<organism evidence="2 3">
    <name type="scientific">Gemmata algarum</name>
    <dbReference type="NCBI Taxonomy" id="2975278"/>
    <lineage>
        <taxon>Bacteria</taxon>
        <taxon>Pseudomonadati</taxon>
        <taxon>Planctomycetota</taxon>
        <taxon>Planctomycetia</taxon>
        <taxon>Gemmatales</taxon>
        <taxon>Gemmataceae</taxon>
        <taxon>Gemmata</taxon>
    </lineage>
</organism>
<comment type="caution">
    <text evidence="2">The sequence shown here is derived from an EMBL/GenBank/DDBJ whole genome shotgun (WGS) entry which is preliminary data.</text>
</comment>
<name>A0ABU5F519_9BACT</name>
<accession>A0ABU5F519</accession>
<dbReference type="Proteomes" id="UP001272242">
    <property type="component" value="Unassembled WGS sequence"/>
</dbReference>
<gene>
    <name evidence="2" type="ORF">R5W23_002203</name>
</gene>
<sequence>MSAWLRSLIAVCGCAAAGLLAGCSGGERVPSLHPVTGTLVREGKSVGVGGLLFVPEPATNTPFTVNAPVQPDGTFAAQTLWTARDGKSETRPGAPAGRYRVVYHPPSDGSKSGLEVNLPDVVTVEPNTAALRLALPAELPGGQGMERDDVPKK</sequence>
<dbReference type="RefSeq" id="WP_320687442.1">
    <property type="nucleotide sequence ID" value="NZ_JAXBLV010000186.1"/>
</dbReference>
<dbReference type="EMBL" id="JAXBLV010000186">
    <property type="protein sequence ID" value="MDY3560954.1"/>
    <property type="molecule type" value="Genomic_DNA"/>
</dbReference>
<evidence type="ECO:0000256" key="1">
    <source>
        <dbReference type="SAM" id="SignalP"/>
    </source>
</evidence>
<protein>
    <recommendedName>
        <fullName evidence="4">Carboxypeptidase regulatory-like domain-containing protein</fullName>
    </recommendedName>
</protein>
<evidence type="ECO:0008006" key="4">
    <source>
        <dbReference type="Google" id="ProtNLM"/>
    </source>
</evidence>
<keyword evidence="1" id="KW-0732">Signal</keyword>
<proteinExistence type="predicted"/>
<feature type="chain" id="PRO_5045490226" description="Carboxypeptidase regulatory-like domain-containing protein" evidence="1">
    <location>
        <begin position="22"/>
        <end position="153"/>
    </location>
</feature>
<keyword evidence="3" id="KW-1185">Reference proteome</keyword>
<evidence type="ECO:0000313" key="3">
    <source>
        <dbReference type="Proteomes" id="UP001272242"/>
    </source>
</evidence>